<dbReference type="Proteomes" id="UP000649617">
    <property type="component" value="Unassembled WGS sequence"/>
</dbReference>
<sequence length="192" mass="21322">ALVKWAKTKSTLGPQLQTREQIFGFATTALSLNKQEEGVGYHIAFWSSLPEALPQTIKEPARAKVLASIMEELYLPDGFESSDRAFFIAHAMGPEKVIGKTDGPSGWRWDSKLPFEAVVGDAFVTVSEDGEVQAFLRGVWSSCGTINRDHGHDDVVRGFDKYRKSTWRSGVLKQPLLYTMPLDSAILKYVGK</sequence>
<name>A0A812ISN1_SYMPI</name>
<gene>
    <name evidence="1" type="ORF">SPIL2461_LOCUS571</name>
</gene>
<reference evidence="1" key="1">
    <citation type="submission" date="2021-02" db="EMBL/GenBank/DDBJ databases">
        <authorList>
            <person name="Dougan E. K."/>
            <person name="Rhodes N."/>
            <person name="Thang M."/>
            <person name="Chan C."/>
        </authorList>
    </citation>
    <scope>NUCLEOTIDE SEQUENCE</scope>
</reference>
<comment type="caution">
    <text evidence="1">The sequence shown here is derived from an EMBL/GenBank/DDBJ whole genome shotgun (WGS) entry which is preliminary data.</text>
</comment>
<proteinExistence type="predicted"/>
<accession>A0A812ISN1</accession>
<dbReference type="EMBL" id="CAJNIZ010000463">
    <property type="protein sequence ID" value="CAE7162695.1"/>
    <property type="molecule type" value="Genomic_DNA"/>
</dbReference>
<organism evidence="1 2">
    <name type="scientific">Symbiodinium pilosum</name>
    <name type="common">Dinoflagellate</name>
    <dbReference type="NCBI Taxonomy" id="2952"/>
    <lineage>
        <taxon>Eukaryota</taxon>
        <taxon>Sar</taxon>
        <taxon>Alveolata</taxon>
        <taxon>Dinophyceae</taxon>
        <taxon>Suessiales</taxon>
        <taxon>Symbiodiniaceae</taxon>
        <taxon>Symbiodinium</taxon>
    </lineage>
</organism>
<evidence type="ECO:0000313" key="1">
    <source>
        <dbReference type="EMBL" id="CAE7162695.1"/>
    </source>
</evidence>
<keyword evidence="2" id="KW-1185">Reference proteome</keyword>
<feature type="non-terminal residue" evidence="1">
    <location>
        <position position="192"/>
    </location>
</feature>
<dbReference type="AlphaFoldDB" id="A0A812ISN1"/>
<protein>
    <submittedName>
        <fullName evidence="1">Uncharacterized protein</fullName>
    </submittedName>
</protein>
<evidence type="ECO:0000313" key="2">
    <source>
        <dbReference type="Proteomes" id="UP000649617"/>
    </source>
</evidence>